<keyword evidence="1" id="KW-0732">Signal</keyword>
<evidence type="ECO:0000256" key="1">
    <source>
        <dbReference type="SAM" id="SignalP"/>
    </source>
</evidence>
<feature type="signal peptide" evidence="1">
    <location>
        <begin position="1"/>
        <end position="22"/>
    </location>
</feature>
<evidence type="ECO:0000313" key="2">
    <source>
        <dbReference type="EMBL" id="QDZ10917.1"/>
    </source>
</evidence>
<name>A0A5B8LRM1_9HYPH</name>
<dbReference type="KEGG" id="dea:FPZ08_09240"/>
<feature type="chain" id="PRO_5022988159" evidence="1">
    <location>
        <begin position="23"/>
        <end position="113"/>
    </location>
</feature>
<keyword evidence="3" id="KW-1185">Reference proteome</keyword>
<protein>
    <submittedName>
        <fullName evidence="2">Uncharacterized protein</fullName>
    </submittedName>
</protein>
<evidence type="ECO:0000313" key="3">
    <source>
        <dbReference type="Proteomes" id="UP000315364"/>
    </source>
</evidence>
<accession>A0A5B8LRM1</accession>
<dbReference type="Proteomes" id="UP000315364">
    <property type="component" value="Chromosome"/>
</dbReference>
<dbReference type="RefSeq" id="WP_146289701.1">
    <property type="nucleotide sequence ID" value="NZ_CP042304.1"/>
</dbReference>
<reference evidence="2 3" key="1">
    <citation type="submission" date="2019-07" db="EMBL/GenBank/DDBJ databases">
        <title>Full genome sequence of Devosia sp. Gsoil 520.</title>
        <authorList>
            <person name="Im W.-T."/>
        </authorList>
    </citation>
    <scope>NUCLEOTIDE SEQUENCE [LARGE SCALE GENOMIC DNA]</scope>
    <source>
        <strain evidence="2 3">Gsoil 520</strain>
    </source>
</reference>
<organism evidence="2 3">
    <name type="scientific">Devosia ginsengisoli</name>
    <dbReference type="NCBI Taxonomy" id="400770"/>
    <lineage>
        <taxon>Bacteria</taxon>
        <taxon>Pseudomonadati</taxon>
        <taxon>Pseudomonadota</taxon>
        <taxon>Alphaproteobacteria</taxon>
        <taxon>Hyphomicrobiales</taxon>
        <taxon>Devosiaceae</taxon>
        <taxon>Devosia</taxon>
    </lineage>
</organism>
<dbReference type="AlphaFoldDB" id="A0A5B8LRM1"/>
<dbReference type="OrthoDB" id="7949853at2"/>
<dbReference type="EMBL" id="CP042304">
    <property type="protein sequence ID" value="QDZ10917.1"/>
    <property type="molecule type" value="Genomic_DNA"/>
</dbReference>
<gene>
    <name evidence="2" type="ORF">FPZ08_09240</name>
</gene>
<proteinExistence type="predicted"/>
<sequence length="113" mass="11617">MKRMIWAAAVVVAATCGMVTLAAGAPGQCTVSGYDTFDCDVALDGGGLTFALPDGKTFAFTLVEEGVGTAFLIEADAGPGQVPEEMRGFSAVDGKPGCWARGDDFEFCVLVAQ</sequence>